<keyword evidence="3" id="KW-1185">Reference proteome</keyword>
<feature type="chain" id="PRO_5042186231" evidence="1">
    <location>
        <begin position="20"/>
        <end position="70"/>
    </location>
</feature>
<evidence type="ECO:0000256" key="1">
    <source>
        <dbReference type="SAM" id="SignalP"/>
    </source>
</evidence>
<reference evidence="2" key="1">
    <citation type="submission" date="2022-04" db="EMBL/GenBank/DDBJ databases">
        <title>A functionally conserved STORR gene fusion in Papaver species that diverged 16.8 million years ago.</title>
        <authorList>
            <person name="Catania T."/>
        </authorList>
    </citation>
    <scope>NUCLEOTIDE SEQUENCE</scope>
    <source>
        <strain evidence="2">S-188037</strain>
    </source>
</reference>
<accession>A0AAD4XS35</accession>
<keyword evidence="1" id="KW-0732">Signal</keyword>
<feature type="non-terminal residue" evidence="2">
    <location>
        <position position="1"/>
    </location>
</feature>
<protein>
    <submittedName>
        <fullName evidence="2">Uncharacterized protein</fullName>
    </submittedName>
</protein>
<comment type="caution">
    <text evidence="2">The sequence shown here is derived from an EMBL/GenBank/DDBJ whole genome shotgun (WGS) entry which is preliminary data.</text>
</comment>
<name>A0AAD4XS35_9MAGN</name>
<organism evidence="2 3">
    <name type="scientific">Papaver atlanticum</name>
    <dbReference type="NCBI Taxonomy" id="357466"/>
    <lineage>
        <taxon>Eukaryota</taxon>
        <taxon>Viridiplantae</taxon>
        <taxon>Streptophyta</taxon>
        <taxon>Embryophyta</taxon>
        <taxon>Tracheophyta</taxon>
        <taxon>Spermatophyta</taxon>
        <taxon>Magnoliopsida</taxon>
        <taxon>Ranunculales</taxon>
        <taxon>Papaveraceae</taxon>
        <taxon>Papaveroideae</taxon>
        <taxon>Papaver</taxon>
    </lineage>
</organism>
<sequence>KKMLLLLWIINMYNAELFGRVFTANYALHEKIKGAEQGRVAQPSTSCSELRTPLRFLSIHVKCQLYLFGD</sequence>
<gene>
    <name evidence="2" type="ORF">MKW98_022287</name>
</gene>
<feature type="signal peptide" evidence="1">
    <location>
        <begin position="1"/>
        <end position="19"/>
    </location>
</feature>
<dbReference type="EMBL" id="JAJJMB010005364">
    <property type="protein sequence ID" value="KAI3939419.1"/>
    <property type="molecule type" value="Genomic_DNA"/>
</dbReference>
<proteinExistence type="predicted"/>
<dbReference type="AlphaFoldDB" id="A0AAD4XS35"/>
<dbReference type="Proteomes" id="UP001202328">
    <property type="component" value="Unassembled WGS sequence"/>
</dbReference>
<evidence type="ECO:0000313" key="2">
    <source>
        <dbReference type="EMBL" id="KAI3939419.1"/>
    </source>
</evidence>
<evidence type="ECO:0000313" key="3">
    <source>
        <dbReference type="Proteomes" id="UP001202328"/>
    </source>
</evidence>